<proteinExistence type="predicted"/>
<name>A0AAW5RRE3_AERME</name>
<dbReference type="AlphaFoldDB" id="A0AAW5RRE3"/>
<dbReference type="SUPFAM" id="SSF49899">
    <property type="entry name" value="Concanavalin A-like lectins/glucanases"/>
    <property type="match status" value="1"/>
</dbReference>
<organism evidence="1 2">
    <name type="scientific">Aeromonas media</name>
    <dbReference type="NCBI Taxonomy" id="651"/>
    <lineage>
        <taxon>Bacteria</taxon>
        <taxon>Pseudomonadati</taxon>
        <taxon>Pseudomonadota</taxon>
        <taxon>Gammaproteobacteria</taxon>
        <taxon>Aeromonadales</taxon>
        <taxon>Aeromonadaceae</taxon>
        <taxon>Aeromonas</taxon>
    </lineage>
</organism>
<dbReference type="RefSeq" id="WP_263686545.1">
    <property type="nucleotide sequence ID" value="NZ_JAJVCY010000075.1"/>
</dbReference>
<evidence type="ECO:0000313" key="2">
    <source>
        <dbReference type="Proteomes" id="UP001208651"/>
    </source>
</evidence>
<accession>A0AAW5RRE3</accession>
<dbReference type="Proteomes" id="UP001208651">
    <property type="component" value="Unassembled WGS sequence"/>
</dbReference>
<dbReference type="EMBL" id="JAJVCY010000075">
    <property type="protein sequence ID" value="MCV3290733.1"/>
    <property type="molecule type" value="Genomic_DNA"/>
</dbReference>
<protein>
    <submittedName>
        <fullName evidence="1">LamG domain-containing protein</fullName>
    </submittedName>
</protein>
<comment type="caution">
    <text evidence="1">The sequence shown here is derived from an EMBL/GenBank/DDBJ whole genome shotgun (WGS) entry which is preliminary data.</text>
</comment>
<sequence>MANDQALRDLILASNPVVYYPLDNLANLGQDLSSNAHHGSQSGTFSQQTRQLGGMDVVMTKGENTPLVTVPDRPEFRGTTLTVELVVADIGDNNLVWLERNGLNNNWSVQSLASTQPSAAGKPPAMLGFLGVPQSPDVYLGGAANLPPVVHIILMFQGPRMWSVVNGALSPVSNLPGSGVQATQTSIPVHIFSRGGANGALGLMAHVAIYNRLLTSDELLARAQLFSGIAMGWKASPLTAIPANEEPRSQFEPQDVEWRGSPGAVYAGPMPALSVTTDPLCQGQDLNWVRDGNQNVLQGYIESTVTIDGEGVRRRVLCFDQAGNLIGETYSRASDGKYRFDLLWLNRRYMLVAQDDPAFGPADYNAVAADFQLPTPYAPGEGVGLV</sequence>
<dbReference type="Gene3D" id="2.60.120.200">
    <property type="match status" value="1"/>
</dbReference>
<reference evidence="1" key="1">
    <citation type="submission" date="2022-01" db="EMBL/GenBank/DDBJ databases">
        <title>Comparison of Fish pathogen Aeromonas spp.</title>
        <authorList>
            <person name="Dubey S."/>
            <person name="Sorum H."/>
            <person name="Munangandu H.M."/>
        </authorList>
    </citation>
    <scope>NUCLEOTIDE SEQUENCE</scope>
    <source>
        <strain evidence="1">SD/21-15</strain>
    </source>
</reference>
<dbReference type="InterPro" id="IPR013320">
    <property type="entry name" value="ConA-like_dom_sf"/>
</dbReference>
<gene>
    <name evidence="1" type="ORF">LZT28_21325</name>
</gene>
<evidence type="ECO:0000313" key="1">
    <source>
        <dbReference type="EMBL" id="MCV3290733.1"/>
    </source>
</evidence>